<dbReference type="Proteomes" id="UP000320547">
    <property type="component" value="Unassembled WGS sequence"/>
</dbReference>
<evidence type="ECO:0000256" key="2">
    <source>
        <dbReference type="SAM" id="SignalP"/>
    </source>
</evidence>
<accession>A0A562UUD4</accession>
<keyword evidence="4" id="KW-1185">Reference proteome</keyword>
<keyword evidence="2" id="KW-0732">Signal</keyword>
<organism evidence="3 4">
    <name type="scientific">Altererythrobacter ishigakiensis</name>
    <dbReference type="NCBI Taxonomy" id="476157"/>
    <lineage>
        <taxon>Bacteria</taxon>
        <taxon>Pseudomonadati</taxon>
        <taxon>Pseudomonadota</taxon>
        <taxon>Alphaproteobacteria</taxon>
        <taxon>Sphingomonadales</taxon>
        <taxon>Erythrobacteraceae</taxon>
        <taxon>Altererythrobacter</taxon>
    </lineage>
</organism>
<feature type="compositionally biased region" description="Basic and acidic residues" evidence="1">
    <location>
        <begin position="218"/>
        <end position="255"/>
    </location>
</feature>
<feature type="region of interest" description="Disordered" evidence="1">
    <location>
        <begin position="213"/>
        <end position="277"/>
    </location>
</feature>
<protein>
    <submittedName>
        <fullName evidence="3">Uncharacterized protein</fullName>
    </submittedName>
</protein>
<dbReference type="EMBL" id="VLLK01000001">
    <property type="protein sequence ID" value="TWJ09223.1"/>
    <property type="molecule type" value="Genomic_DNA"/>
</dbReference>
<reference evidence="3 4" key="1">
    <citation type="submission" date="2019-07" db="EMBL/GenBank/DDBJ databases">
        <title>Genomic Encyclopedia of Archaeal and Bacterial Type Strains, Phase II (KMG-II): from individual species to whole genera.</title>
        <authorList>
            <person name="Goeker M."/>
        </authorList>
    </citation>
    <scope>NUCLEOTIDE SEQUENCE [LARGE SCALE GENOMIC DNA]</scope>
    <source>
        <strain evidence="3 4">ATCC BAA-2084</strain>
    </source>
</reference>
<dbReference type="AlphaFoldDB" id="A0A562UUD4"/>
<gene>
    <name evidence="3" type="ORF">JN10_0850</name>
</gene>
<evidence type="ECO:0000313" key="4">
    <source>
        <dbReference type="Proteomes" id="UP000320547"/>
    </source>
</evidence>
<proteinExistence type="predicted"/>
<evidence type="ECO:0000256" key="1">
    <source>
        <dbReference type="SAM" id="MobiDB-lite"/>
    </source>
</evidence>
<feature type="chain" id="PRO_5022194473" evidence="2">
    <location>
        <begin position="20"/>
        <end position="277"/>
    </location>
</feature>
<feature type="signal peptide" evidence="2">
    <location>
        <begin position="1"/>
        <end position="19"/>
    </location>
</feature>
<name>A0A562UUD4_9SPHN</name>
<dbReference type="RefSeq" id="WP_144573578.1">
    <property type="nucleotide sequence ID" value="NZ_CP015963.1"/>
</dbReference>
<comment type="caution">
    <text evidence="3">The sequence shown here is derived from an EMBL/GenBank/DDBJ whole genome shotgun (WGS) entry which is preliminary data.</text>
</comment>
<sequence length="277" mass="31305">MFRPLICIFALSVTSALYAEDLPPIETQTASIVEAIKQGQFDSRFSDEVELSSSQIAEISKLVGCTPQRKSPQGLWLMEFSWHCGEDTSYSGYSIATSWLFNQKSELVGFAINPTLEDLRPSSKATEGKSQEPKSKFANRFAEAVAKGDDYTLSGYLIFSQYENERLARLEGSEYSVSIGGSNGARSIKFWDADNILHQARMHFDDEGRAIGLTFKPGPEKDYAGRRAASARRDSHSQIETRERLNRNRESERRYNRPRSSRPRSSEMPRKYCPPNC</sequence>
<evidence type="ECO:0000313" key="3">
    <source>
        <dbReference type="EMBL" id="TWJ09223.1"/>
    </source>
</evidence>